<evidence type="ECO:0000259" key="16">
    <source>
        <dbReference type="PROSITE" id="PS50885"/>
    </source>
</evidence>
<feature type="domain" description="HAMP" evidence="16">
    <location>
        <begin position="167"/>
        <end position="219"/>
    </location>
</feature>
<keyword evidence="18" id="KW-1185">Reference proteome</keyword>
<evidence type="ECO:0000256" key="4">
    <source>
        <dbReference type="ARBA" id="ARBA00022475"/>
    </source>
</evidence>
<name>A0A7Y9E7M9_9ACTN</name>
<dbReference type="InterPro" id="IPR003661">
    <property type="entry name" value="HisK_dim/P_dom"/>
</dbReference>
<reference evidence="17 18" key="1">
    <citation type="submission" date="2020-07" db="EMBL/GenBank/DDBJ databases">
        <title>Sequencing the genomes of 1000 actinobacteria strains.</title>
        <authorList>
            <person name="Klenk H.-P."/>
        </authorList>
    </citation>
    <scope>NUCLEOTIDE SEQUENCE [LARGE SCALE GENOMIC DNA]</scope>
    <source>
        <strain evidence="17 18">DSM 21350</strain>
    </source>
</reference>
<organism evidence="17 18">
    <name type="scientific">Nocardioides panaciterrulae</name>
    <dbReference type="NCBI Taxonomy" id="661492"/>
    <lineage>
        <taxon>Bacteria</taxon>
        <taxon>Bacillati</taxon>
        <taxon>Actinomycetota</taxon>
        <taxon>Actinomycetes</taxon>
        <taxon>Propionibacteriales</taxon>
        <taxon>Nocardioidaceae</taxon>
        <taxon>Nocardioides</taxon>
    </lineage>
</organism>
<dbReference type="Gene3D" id="1.10.287.130">
    <property type="match status" value="1"/>
</dbReference>
<evidence type="ECO:0000256" key="11">
    <source>
        <dbReference type="ARBA" id="ARBA00022989"/>
    </source>
</evidence>
<evidence type="ECO:0000256" key="9">
    <source>
        <dbReference type="ARBA" id="ARBA00022777"/>
    </source>
</evidence>
<dbReference type="RefSeq" id="WP_179664247.1">
    <property type="nucleotide sequence ID" value="NZ_JACCBG010000001.1"/>
</dbReference>
<dbReference type="PROSITE" id="PS50109">
    <property type="entry name" value="HIS_KIN"/>
    <property type="match status" value="1"/>
</dbReference>
<keyword evidence="14" id="KW-0472">Membrane</keyword>
<dbReference type="CDD" id="cd06225">
    <property type="entry name" value="HAMP"/>
    <property type="match status" value="1"/>
</dbReference>
<dbReference type="Gene3D" id="6.10.340.10">
    <property type="match status" value="1"/>
</dbReference>
<evidence type="ECO:0000256" key="8">
    <source>
        <dbReference type="ARBA" id="ARBA00022741"/>
    </source>
</evidence>
<dbReference type="PANTHER" id="PTHR44936">
    <property type="entry name" value="SENSOR PROTEIN CREC"/>
    <property type="match status" value="1"/>
</dbReference>
<evidence type="ECO:0000313" key="17">
    <source>
        <dbReference type="EMBL" id="NYD42629.1"/>
    </source>
</evidence>
<dbReference type="EMBL" id="JACCBG010000001">
    <property type="protein sequence ID" value="NYD42629.1"/>
    <property type="molecule type" value="Genomic_DNA"/>
</dbReference>
<proteinExistence type="predicted"/>
<evidence type="ECO:0000256" key="10">
    <source>
        <dbReference type="ARBA" id="ARBA00022840"/>
    </source>
</evidence>
<dbReference type="SUPFAM" id="SSF55874">
    <property type="entry name" value="ATPase domain of HSP90 chaperone/DNA topoisomerase II/histidine kinase"/>
    <property type="match status" value="1"/>
</dbReference>
<evidence type="ECO:0000256" key="7">
    <source>
        <dbReference type="ARBA" id="ARBA00022692"/>
    </source>
</evidence>
<feature type="transmembrane region" description="Helical" evidence="14">
    <location>
        <begin position="144"/>
        <end position="164"/>
    </location>
</feature>
<evidence type="ECO:0000256" key="5">
    <source>
        <dbReference type="ARBA" id="ARBA00022553"/>
    </source>
</evidence>
<dbReference type="InterPro" id="IPR050980">
    <property type="entry name" value="2C_sensor_his_kinase"/>
</dbReference>
<dbReference type="Pfam" id="PF00512">
    <property type="entry name" value="HisKA"/>
    <property type="match status" value="1"/>
</dbReference>
<dbReference type="CDD" id="cd00082">
    <property type="entry name" value="HisKA"/>
    <property type="match status" value="1"/>
</dbReference>
<evidence type="ECO:0000256" key="1">
    <source>
        <dbReference type="ARBA" id="ARBA00000085"/>
    </source>
</evidence>
<evidence type="ECO:0000313" key="18">
    <source>
        <dbReference type="Proteomes" id="UP000535511"/>
    </source>
</evidence>
<dbReference type="InterPro" id="IPR003660">
    <property type="entry name" value="HAMP_dom"/>
</dbReference>
<dbReference type="AlphaFoldDB" id="A0A7Y9E7M9"/>
<comment type="catalytic activity">
    <reaction evidence="1">
        <text>ATP + protein L-histidine = ADP + protein N-phospho-L-histidine.</text>
        <dbReference type="EC" id="2.7.13.3"/>
    </reaction>
</comment>
<evidence type="ECO:0000259" key="15">
    <source>
        <dbReference type="PROSITE" id="PS50109"/>
    </source>
</evidence>
<dbReference type="Gene3D" id="3.30.565.10">
    <property type="entry name" value="Histidine kinase-like ATPase, C-terminal domain"/>
    <property type="match status" value="1"/>
</dbReference>
<dbReference type="GO" id="GO:0000155">
    <property type="term" value="F:phosphorelay sensor kinase activity"/>
    <property type="evidence" value="ECO:0007669"/>
    <property type="project" value="InterPro"/>
</dbReference>
<evidence type="ECO:0000256" key="2">
    <source>
        <dbReference type="ARBA" id="ARBA00004651"/>
    </source>
</evidence>
<evidence type="ECO:0000256" key="3">
    <source>
        <dbReference type="ARBA" id="ARBA00012438"/>
    </source>
</evidence>
<keyword evidence="4" id="KW-1003">Cell membrane</keyword>
<dbReference type="SMART" id="SM00304">
    <property type="entry name" value="HAMP"/>
    <property type="match status" value="1"/>
</dbReference>
<sequence>MRRRILTVALSAVVLAVALLGLPLAIAIQRNAVAAERSELERAALQAAVMVSPSYRTGDPVELPPAPAGSQVGLYSADGTRVAGTGPSRLEPPVGRVVGGAVVDAATEHDLVEAVPVSVDEHVIGIVRAASPRSAVRATILRDLLALAGLALLALLGAGSLAFGQSRRLTRPMRALAMAARDLGAGDFSARPPVSGVSEIDQTADALAATARRLSEQIARERAFATRASHQLRTPLTRLRLELEAGLEGDVTALVPAVREALVTADHLSQTIDDVLALARERPEVSSTFDVDHLLTECVAQWQGIFATADRPLRLIIDDPPVASASQVAVRQVLQVLIDNAYRHGQGAVTLTGRESGDAVAIDVADRGTQPFTWPTQETSPGRLGLTMARALAASQNGRLLLAHEPSGTRFTLLLPAGGPGDAEGAASKSPPHVAGPS</sequence>
<gene>
    <name evidence="17" type="ORF">BJZ21_002712</name>
</gene>
<dbReference type="PROSITE" id="PS50885">
    <property type="entry name" value="HAMP"/>
    <property type="match status" value="1"/>
</dbReference>
<keyword evidence="5" id="KW-0597">Phosphoprotein</keyword>
<dbReference type="InterPro" id="IPR003594">
    <property type="entry name" value="HATPase_dom"/>
</dbReference>
<dbReference type="InterPro" id="IPR036097">
    <property type="entry name" value="HisK_dim/P_sf"/>
</dbReference>
<dbReference type="Pfam" id="PF02518">
    <property type="entry name" value="HATPase_c"/>
    <property type="match status" value="1"/>
</dbReference>
<feature type="domain" description="Histidine kinase" evidence="15">
    <location>
        <begin position="227"/>
        <end position="419"/>
    </location>
</feature>
<dbReference type="SMART" id="SM00388">
    <property type="entry name" value="HisKA"/>
    <property type="match status" value="1"/>
</dbReference>
<dbReference type="PANTHER" id="PTHR44936:SF9">
    <property type="entry name" value="SENSOR PROTEIN CREC"/>
    <property type="match status" value="1"/>
</dbReference>
<dbReference type="SUPFAM" id="SSF47384">
    <property type="entry name" value="Homodimeric domain of signal transducing histidine kinase"/>
    <property type="match status" value="1"/>
</dbReference>
<dbReference type="GO" id="GO:0005886">
    <property type="term" value="C:plasma membrane"/>
    <property type="evidence" value="ECO:0007669"/>
    <property type="project" value="UniProtKB-SubCell"/>
</dbReference>
<evidence type="ECO:0000256" key="14">
    <source>
        <dbReference type="SAM" id="Phobius"/>
    </source>
</evidence>
<keyword evidence="12" id="KW-0902">Two-component regulatory system</keyword>
<dbReference type="Pfam" id="PF00672">
    <property type="entry name" value="HAMP"/>
    <property type="match status" value="1"/>
</dbReference>
<keyword evidence="6" id="KW-0808">Transferase</keyword>
<keyword evidence="10" id="KW-0067">ATP-binding</keyword>
<evidence type="ECO:0000256" key="12">
    <source>
        <dbReference type="ARBA" id="ARBA00023012"/>
    </source>
</evidence>
<evidence type="ECO:0000256" key="6">
    <source>
        <dbReference type="ARBA" id="ARBA00022679"/>
    </source>
</evidence>
<dbReference type="GO" id="GO:0005524">
    <property type="term" value="F:ATP binding"/>
    <property type="evidence" value="ECO:0007669"/>
    <property type="project" value="UniProtKB-KW"/>
</dbReference>
<accession>A0A7Y9E7M9</accession>
<dbReference type="InterPro" id="IPR005467">
    <property type="entry name" value="His_kinase_dom"/>
</dbReference>
<dbReference type="SUPFAM" id="SSF158472">
    <property type="entry name" value="HAMP domain-like"/>
    <property type="match status" value="1"/>
</dbReference>
<feature type="region of interest" description="Disordered" evidence="13">
    <location>
        <begin position="416"/>
        <end position="438"/>
    </location>
</feature>
<comment type="subcellular location">
    <subcellularLocation>
        <location evidence="2">Cell membrane</location>
        <topology evidence="2">Multi-pass membrane protein</topology>
    </subcellularLocation>
</comment>
<keyword evidence="8" id="KW-0547">Nucleotide-binding</keyword>
<feature type="compositionally biased region" description="Low complexity" evidence="13">
    <location>
        <begin position="416"/>
        <end position="427"/>
    </location>
</feature>
<keyword evidence="11 14" id="KW-1133">Transmembrane helix</keyword>
<evidence type="ECO:0000256" key="13">
    <source>
        <dbReference type="SAM" id="MobiDB-lite"/>
    </source>
</evidence>
<protein>
    <recommendedName>
        <fullName evidence="3">histidine kinase</fullName>
        <ecNumber evidence="3">2.7.13.3</ecNumber>
    </recommendedName>
</protein>
<dbReference type="EC" id="2.7.13.3" evidence="3"/>
<keyword evidence="9 17" id="KW-0418">Kinase</keyword>
<comment type="caution">
    <text evidence="17">The sequence shown here is derived from an EMBL/GenBank/DDBJ whole genome shotgun (WGS) entry which is preliminary data.</text>
</comment>
<dbReference type="Proteomes" id="UP000535511">
    <property type="component" value="Unassembled WGS sequence"/>
</dbReference>
<dbReference type="InterPro" id="IPR036890">
    <property type="entry name" value="HATPase_C_sf"/>
</dbReference>
<keyword evidence="7 14" id="KW-0812">Transmembrane</keyword>